<accession>A0A2T7P534</accession>
<gene>
    <name evidence="2" type="ORF">C0Q70_11115</name>
</gene>
<evidence type="ECO:0000313" key="3">
    <source>
        <dbReference type="Proteomes" id="UP000245119"/>
    </source>
</evidence>
<dbReference type="EMBL" id="PZQS01000006">
    <property type="protein sequence ID" value="PVD28527.1"/>
    <property type="molecule type" value="Genomic_DNA"/>
</dbReference>
<keyword evidence="3" id="KW-1185">Reference proteome</keyword>
<comment type="caution">
    <text evidence="2">The sequence shown here is derived from an EMBL/GenBank/DDBJ whole genome shotgun (WGS) entry which is preliminary data.</text>
</comment>
<name>A0A2T7P534_POMCA</name>
<evidence type="ECO:0000256" key="1">
    <source>
        <dbReference type="SAM" id="MobiDB-lite"/>
    </source>
</evidence>
<feature type="compositionally biased region" description="Acidic residues" evidence="1">
    <location>
        <begin position="48"/>
        <end position="57"/>
    </location>
</feature>
<feature type="compositionally biased region" description="Basic and acidic residues" evidence="1">
    <location>
        <begin position="89"/>
        <end position="109"/>
    </location>
</feature>
<dbReference type="AlphaFoldDB" id="A0A2T7P534"/>
<organism evidence="2 3">
    <name type="scientific">Pomacea canaliculata</name>
    <name type="common">Golden apple snail</name>
    <dbReference type="NCBI Taxonomy" id="400727"/>
    <lineage>
        <taxon>Eukaryota</taxon>
        <taxon>Metazoa</taxon>
        <taxon>Spiralia</taxon>
        <taxon>Lophotrochozoa</taxon>
        <taxon>Mollusca</taxon>
        <taxon>Gastropoda</taxon>
        <taxon>Caenogastropoda</taxon>
        <taxon>Architaenioglossa</taxon>
        <taxon>Ampullarioidea</taxon>
        <taxon>Ampullariidae</taxon>
        <taxon>Pomacea</taxon>
    </lineage>
</organism>
<protein>
    <submittedName>
        <fullName evidence="2">Uncharacterized protein</fullName>
    </submittedName>
</protein>
<evidence type="ECO:0000313" key="2">
    <source>
        <dbReference type="EMBL" id="PVD28527.1"/>
    </source>
</evidence>
<sequence>MCLRACSSDLVNVRQGLANKEVIYHFIRLIHNAFLCSLQGTCARETGTDDDDDEEEEKATHTLRSPIKKKEEEEEEEEKNNKKKIKGKKEKEREKKGKTNTQKKERRENGALSSAMGRSRQDVIHHGGLAVPAARAARCRLTVARENGGPVACPVLVHATLA</sequence>
<reference evidence="2 3" key="1">
    <citation type="submission" date="2018-04" db="EMBL/GenBank/DDBJ databases">
        <title>The genome of golden apple snail Pomacea canaliculata provides insight into stress tolerance and invasive adaptation.</title>
        <authorList>
            <person name="Liu C."/>
            <person name="Liu B."/>
            <person name="Ren Y."/>
            <person name="Zhang Y."/>
            <person name="Wang H."/>
            <person name="Li S."/>
            <person name="Jiang F."/>
            <person name="Yin L."/>
            <person name="Zhang G."/>
            <person name="Qian W."/>
            <person name="Fan W."/>
        </authorList>
    </citation>
    <scope>NUCLEOTIDE SEQUENCE [LARGE SCALE GENOMIC DNA]</scope>
    <source>
        <strain evidence="2">SZHN2017</strain>
        <tissue evidence="2">Muscle</tissue>
    </source>
</reference>
<feature type="region of interest" description="Disordered" evidence="1">
    <location>
        <begin position="45"/>
        <end position="120"/>
    </location>
</feature>
<proteinExistence type="predicted"/>
<dbReference type="Proteomes" id="UP000245119">
    <property type="component" value="Linkage Group LG6"/>
</dbReference>